<feature type="signal peptide" evidence="1">
    <location>
        <begin position="1"/>
        <end position="18"/>
    </location>
</feature>
<gene>
    <name evidence="2" type="ORF">K458DRAFT_43222</name>
</gene>
<keyword evidence="3" id="KW-1185">Reference proteome</keyword>
<keyword evidence="1" id="KW-0732">Signal</keyword>
<feature type="chain" id="PRO_5026097566" description="Apple domain-containing protein" evidence="1">
    <location>
        <begin position="19"/>
        <end position="200"/>
    </location>
</feature>
<name>A0A6G1J0E4_9PLEO</name>
<dbReference type="OrthoDB" id="271448at2759"/>
<sequence>MILVSILTLLGALSGVQAQNGNCTKLPLGNGPTISPDNSYAFLQSKELAAFANDAPTPSNYTQSFKNLNASSTADNYLGYITLDSYDTNICASNCTAKDECQAINIFFERDPTLDVGTECPNPPSTTMIKCVFWGSAVTKKNTNNGGYMNKAFVVAVAGSNGYYNQKAGKVEGSTATAISAPSAALLFAPLLALILGNGL</sequence>
<organism evidence="2 3">
    <name type="scientific">Lentithecium fluviatile CBS 122367</name>
    <dbReference type="NCBI Taxonomy" id="1168545"/>
    <lineage>
        <taxon>Eukaryota</taxon>
        <taxon>Fungi</taxon>
        <taxon>Dikarya</taxon>
        <taxon>Ascomycota</taxon>
        <taxon>Pezizomycotina</taxon>
        <taxon>Dothideomycetes</taxon>
        <taxon>Pleosporomycetidae</taxon>
        <taxon>Pleosporales</taxon>
        <taxon>Massarineae</taxon>
        <taxon>Lentitheciaceae</taxon>
        <taxon>Lentithecium</taxon>
    </lineage>
</organism>
<evidence type="ECO:0008006" key="4">
    <source>
        <dbReference type="Google" id="ProtNLM"/>
    </source>
</evidence>
<dbReference type="EMBL" id="MU005583">
    <property type="protein sequence ID" value="KAF2683858.1"/>
    <property type="molecule type" value="Genomic_DNA"/>
</dbReference>
<evidence type="ECO:0000256" key="1">
    <source>
        <dbReference type="SAM" id="SignalP"/>
    </source>
</evidence>
<protein>
    <recommendedName>
        <fullName evidence="4">Apple domain-containing protein</fullName>
    </recommendedName>
</protein>
<dbReference type="Proteomes" id="UP000799291">
    <property type="component" value="Unassembled WGS sequence"/>
</dbReference>
<reference evidence="2" key="1">
    <citation type="journal article" date="2020" name="Stud. Mycol.">
        <title>101 Dothideomycetes genomes: a test case for predicting lifestyles and emergence of pathogens.</title>
        <authorList>
            <person name="Haridas S."/>
            <person name="Albert R."/>
            <person name="Binder M."/>
            <person name="Bloem J."/>
            <person name="Labutti K."/>
            <person name="Salamov A."/>
            <person name="Andreopoulos B."/>
            <person name="Baker S."/>
            <person name="Barry K."/>
            <person name="Bills G."/>
            <person name="Bluhm B."/>
            <person name="Cannon C."/>
            <person name="Castanera R."/>
            <person name="Culley D."/>
            <person name="Daum C."/>
            <person name="Ezra D."/>
            <person name="Gonzalez J."/>
            <person name="Henrissat B."/>
            <person name="Kuo A."/>
            <person name="Liang C."/>
            <person name="Lipzen A."/>
            <person name="Lutzoni F."/>
            <person name="Magnuson J."/>
            <person name="Mondo S."/>
            <person name="Nolan M."/>
            <person name="Ohm R."/>
            <person name="Pangilinan J."/>
            <person name="Park H.-J."/>
            <person name="Ramirez L."/>
            <person name="Alfaro M."/>
            <person name="Sun H."/>
            <person name="Tritt A."/>
            <person name="Yoshinaga Y."/>
            <person name="Zwiers L.-H."/>
            <person name="Turgeon B."/>
            <person name="Goodwin S."/>
            <person name="Spatafora J."/>
            <person name="Crous P."/>
            <person name="Grigoriev I."/>
        </authorList>
    </citation>
    <scope>NUCLEOTIDE SEQUENCE</scope>
    <source>
        <strain evidence="2">CBS 122367</strain>
    </source>
</reference>
<proteinExistence type="predicted"/>
<dbReference type="PANTHER" id="PTHR36578">
    <property type="entry name" value="CHROMOSOME 15, WHOLE GENOME SHOTGUN SEQUENCE"/>
    <property type="match status" value="1"/>
</dbReference>
<dbReference type="AlphaFoldDB" id="A0A6G1J0E4"/>
<evidence type="ECO:0000313" key="2">
    <source>
        <dbReference type="EMBL" id="KAF2683858.1"/>
    </source>
</evidence>
<accession>A0A6G1J0E4</accession>
<evidence type="ECO:0000313" key="3">
    <source>
        <dbReference type="Proteomes" id="UP000799291"/>
    </source>
</evidence>
<dbReference type="PANTHER" id="PTHR36578:SF2">
    <property type="entry name" value="PA14 DOMAIN-CONTAINING PROTEIN"/>
    <property type="match status" value="1"/>
</dbReference>